<dbReference type="EMBL" id="RBPT01000478">
    <property type="protein sequence ID" value="RMO37233.1"/>
    <property type="molecule type" value="Genomic_DNA"/>
</dbReference>
<evidence type="ECO:0000313" key="4">
    <source>
        <dbReference type="Proteomes" id="UP000272471"/>
    </source>
</evidence>
<sequence>RADGDVERIDGGQSEFDHREIHTPDCRYQYSQHYVQWFHGLFALVKVVVRDAAAQRDDVLATGFPLFHAIR</sequence>
<name>A0A0P9R7T1_PSESG</name>
<dbReference type="Proteomes" id="UP000272471">
    <property type="component" value="Unassembled WGS sequence"/>
</dbReference>
<dbReference type="Proteomes" id="UP000273536">
    <property type="component" value="Unassembled WGS sequence"/>
</dbReference>
<proteinExistence type="predicted"/>
<organism evidence="1 5">
    <name type="scientific">Pseudomonas savastanoi pv. glycinea</name>
    <name type="common">Pseudomonas syringae pv. glycinea</name>
    <dbReference type="NCBI Taxonomy" id="318"/>
    <lineage>
        <taxon>Bacteria</taxon>
        <taxon>Pseudomonadati</taxon>
        <taxon>Pseudomonadota</taxon>
        <taxon>Gammaproteobacteria</taxon>
        <taxon>Pseudomonadales</taxon>
        <taxon>Pseudomonadaceae</taxon>
        <taxon>Pseudomonas</taxon>
    </lineage>
</organism>
<evidence type="ECO:0000313" key="6">
    <source>
        <dbReference type="Proteomes" id="UP000280599"/>
    </source>
</evidence>
<accession>A0A0P9R7T1</accession>
<dbReference type="AlphaFoldDB" id="A0A0P9R7T1"/>
<dbReference type="RefSeq" id="WP_081004728.1">
    <property type="nucleotide sequence ID" value="NZ_LGLL01000122.1"/>
</dbReference>
<evidence type="ECO:0000313" key="5">
    <source>
        <dbReference type="Proteomes" id="UP000273536"/>
    </source>
</evidence>
<evidence type="ECO:0000313" key="2">
    <source>
        <dbReference type="EMBL" id="RMO37233.1"/>
    </source>
</evidence>
<dbReference type="EMBL" id="RBQX01000370">
    <property type="protein sequence ID" value="RMQ05810.1"/>
    <property type="molecule type" value="Genomic_DNA"/>
</dbReference>
<reference evidence="4 5" key="1">
    <citation type="submission" date="2018-08" db="EMBL/GenBank/DDBJ databases">
        <title>Recombination of ecologically and evolutionarily significant loci maintains genetic cohesion in the Pseudomonas syringae species complex.</title>
        <authorList>
            <person name="Dillon M."/>
            <person name="Thakur S."/>
            <person name="Almeida R.N.D."/>
            <person name="Weir B.S."/>
            <person name="Guttman D.S."/>
        </authorList>
    </citation>
    <scope>NUCLEOTIDE SEQUENCE [LARGE SCALE GENOMIC DNA]</scope>
    <source>
        <strain evidence="3 4">ICMP 4182</strain>
        <strain evidence="1 5">ICMP 6372</strain>
        <strain evidence="2 6">ICMP 867</strain>
    </source>
</reference>
<feature type="non-terminal residue" evidence="1">
    <location>
        <position position="1"/>
    </location>
</feature>
<gene>
    <name evidence="3" type="ORF">ALQ11_02253</name>
    <name evidence="2" type="ORF">ALQ41_03095</name>
    <name evidence="1" type="ORF">ALQ42_02398</name>
</gene>
<evidence type="ECO:0000313" key="1">
    <source>
        <dbReference type="EMBL" id="RMO31874.1"/>
    </source>
</evidence>
<evidence type="ECO:0000313" key="3">
    <source>
        <dbReference type="EMBL" id="RMQ05810.1"/>
    </source>
</evidence>
<comment type="caution">
    <text evidence="1">The sequence shown here is derived from an EMBL/GenBank/DDBJ whole genome shotgun (WGS) entry which is preliminary data.</text>
</comment>
<protein>
    <submittedName>
        <fullName evidence="1">Uncharacterized protein</fullName>
    </submittedName>
</protein>
<dbReference type="Proteomes" id="UP000280599">
    <property type="component" value="Unassembled WGS sequence"/>
</dbReference>
<dbReference type="EMBL" id="RBPS01000315">
    <property type="protein sequence ID" value="RMO31874.1"/>
    <property type="molecule type" value="Genomic_DNA"/>
</dbReference>